<dbReference type="Proteomes" id="UP000247790">
    <property type="component" value="Unassembled WGS sequence"/>
</dbReference>
<comment type="caution">
    <text evidence="1">The sequence shown here is derived from an EMBL/GenBank/DDBJ whole genome shotgun (WGS) entry which is preliminary data.</text>
</comment>
<protein>
    <submittedName>
        <fullName evidence="1">Uncharacterized protein</fullName>
    </submittedName>
</protein>
<dbReference type="EMBL" id="QJSW01000002">
    <property type="protein sequence ID" value="PYE51489.1"/>
    <property type="molecule type" value="Genomic_DNA"/>
</dbReference>
<evidence type="ECO:0000313" key="2">
    <source>
        <dbReference type="Proteomes" id="UP000247790"/>
    </source>
</evidence>
<sequence>MKTCDHINCDKQAIYTGHIYGRVSGSDNKDSFIPVNACDTHSEDDRFYPDKPLSETE</sequence>
<name>A0A2V4WSZ5_PAEBA</name>
<evidence type="ECO:0000313" key="1">
    <source>
        <dbReference type="EMBL" id="PYE51489.1"/>
    </source>
</evidence>
<organism evidence="1 2">
    <name type="scientific">Paenibacillus barcinonensis</name>
    <dbReference type="NCBI Taxonomy" id="198119"/>
    <lineage>
        <taxon>Bacteria</taxon>
        <taxon>Bacillati</taxon>
        <taxon>Bacillota</taxon>
        <taxon>Bacilli</taxon>
        <taxon>Bacillales</taxon>
        <taxon>Paenibacillaceae</taxon>
        <taxon>Paenibacillus</taxon>
    </lineage>
</organism>
<accession>A0A2V4WSZ5</accession>
<proteinExistence type="predicted"/>
<gene>
    <name evidence="1" type="ORF">DFQ00_102283</name>
</gene>
<reference evidence="1 2" key="1">
    <citation type="submission" date="2018-06" db="EMBL/GenBank/DDBJ databases">
        <title>Genomic Encyclopedia of Type Strains, Phase III (KMG-III): the genomes of soil and plant-associated and newly described type strains.</title>
        <authorList>
            <person name="Whitman W."/>
        </authorList>
    </citation>
    <scope>NUCLEOTIDE SEQUENCE [LARGE SCALE GENOMIC DNA]</scope>
    <source>
        <strain evidence="1 2">CECT 7022</strain>
    </source>
</reference>
<dbReference type="AlphaFoldDB" id="A0A2V4WSZ5"/>